<accession>A0AAW6RHQ6</accession>
<keyword evidence="7 8" id="KW-0066">ATP synthesis</keyword>
<gene>
    <name evidence="8" type="primary">atpH</name>
    <name evidence="9" type="ORF">QB898_01820</name>
</gene>
<dbReference type="Pfam" id="PF00213">
    <property type="entry name" value="OSCP"/>
    <property type="match status" value="1"/>
</dbReference>
<evidence type="ECO:0000256" key="2">
    <source>
        <dbReference type="ARBA" id="ARBA00022448"/>
    </source>
</evidence>
<comment type="caution">
    <text evidence="9">The sequence shown here is derived from an EMBL/GenBank/DDBJ whole genome shotgun (WGS) entry which is preliminary data.</text>
</comment>
<evidence type="ECO:0000256" key="6">
    <source>
        <dbReference type="ARBA" id="ARBA00023196"/>
    </source>
</evidence>
<evidence type="ECO:0000256" key="4">
    <source>
        <dbReference type="ARBA" id="ARBA00023065"/>
    </source>
</evidence>
<dbReference type="PRINTS" id="PR00125">
    <property type="entry name" value="ATPASEDELTA"/>
</dbReference>
<dbReference type="EMBL" id="JARVII010000002">
    <property type="protein sequence ID" value="MDG9698468.1"/>
    <property type="molecule type" value="Genomic_DNA"/>
</dbReference>
<keyword evidence="3 8" id="KW-0375">Hydrogen ion transport</keyword>
<keyword evidence="5 8" id="KW-0472">Membrane</keyword>
<dbReference type="InterPro" id="IPR000711">
    <property type="entry name" value="ATPase_OSCP/dsu"/>
</dbReference>
<dbReference type="InterPro" id="IPR026015">
    <property type="entry name" value="ATP_synth_OSCP/delta_N_sf"/>
</dbReference>
<organism evidence="9 10">
    <name type="scientific">Ottowia cancrivicina</name>
    <dbReference type="NCBI Taxonomy" id="3040346"/>
    <lineage>
        <taxon>Bacteria</taxon>
        <taxon>Pseudomonadati</taxon>
        <taxon>Pseudomonadota</taxon>
        <taxon>Betaproteobacteria</taxon>
        <taxon>Burkholderiales</taxon>
        <taxon>Comamonadaceae</taxon>
        <taxon>Ottowia</taxon>
    </lineage>
</organism>
<comment type="function">
    <text evidence="8">F(1)F(0) ATP synthase produces ATP from ADP in the presence of a proton or sodium gradient. F-type ATPases consist of two structural domains, F(1) containing the extramembraneous catalytic core and F(0) containing the membrane proton channel, linked together by a central stalk and a peripheral stalk. During catalysis, ATP synthesis in the catalytic domain of F(1) is coupled via a rotary mechanism of the central stalk subunits to proton translocation.</text>
</comment>
<evidence type="ECO:0000256" key="3">
    <source>
        <dbReference type="ARBA" id="ARBA00022781"/>
    </source>
</evidence>
<dbReference type="GO" id="GO:0045259">
    <property type="term" value="C:proton-transporting ATP synthase complex"/>
    <property type="evidence" value="ECO:0007669"/>
    <property type="project" value="UniProtKB-KW"/>
</dbReference>
<dbReference type="NCBIfam" id="TIGR01145">
    <property type="entry name" value="ATP_synt_delta"/>
    <property type="match status" value="1"/>
</dbReference>
<dbReference type="RefSeq" id="WP_279523560.1">
    <property type="nucleotide sequence ID" value="NZ_JARVII010000002.1"/>
</dbReference>
<keyword evidence="2 8" id="KW-0813">Transport</keyword>
<dbReference type="GO" id="GO:0005886">
    <property type="term" value="C:plasma membrane"/>
    <property type="evidence" value="ECO:0007669"/>
    <property type="project" value="UniProtKB-SubCell"/>
</dbReference>
<keyword evidence="8" id="KW-1003">Cell membrane</keyword>
<dbReference type="AlphaFoldDB" id="A0AAW6RHQ6"/>
<reference evidence="9 10" key="1">
    <citation type="submission" date="2023-04" db="EMBL/GenBank/DDBJ databases">
        <title>Ottowia paracancer sp. nov., isolated from human stomach.</title>
        <authorList>
            <person name="Song Y."/>
        </authorList>
    </citation>
    <scope>NUCLEOTIDE SEQUENCE [LARGE SCALE GENOMIC DNA]</scope>
    <source>
        <strain evidence="9 10">10c7w1</strain>
    </source>
</reference>
<evidence type="ECO:0000256" key="5">
    <source>
        <dbReference type="ARBA" id="ARBA00023136"/>
    </source>
</evidence>
<sequence length="176" mass="19262">MAELATIARPYAEALFQAERSDLSAAQEWLDALAAVAADDQLLEFAADPRVDAQQVFQLVSGLLPKALPERGANFLRVVIDNERLAALPEVARQFRALTSSVTGEVDAVVYSAFPIAEPDLKALKLTLEKRFGCQLRLRVEQMPDLIGGIRVKVGDEVLDTSVRARLQQMKMALSA</sequence>
<evidence type="ECO:0000256" key="7">
    <source>
        <dbReference type="ARBA" id="ARBA00023310"/>
    </source>
</evidence>
<dbReference type="PANTHER" id="PTHR11910">
    <property type="entry name" value="ATP SYNTHASE DELTA CHAIN"/>
    <property type="match status" value="1"/>
</dbReference>
<comment type="subcellular location">
    <subcellularLocation>
        <location evidence="8">Cell membrane</location>
        <topology evidence="8">Peripheral membrane protein</topology>
    </subcellularLocation>
    <subcellularLocation>
        <location evidence="1">Membrane</location>
    </subcellularLocation>
</comment>
<evidence type="ECO:0000313" key="10">
    <source>
        <dbReference type="Proteomes" id="UP001237156"/>
    </source>
</evidence>
<keyword evidence="10" id="KW-1185">Reference proteome</keyword>
<dbReference type="NCBIfam" id="NF004402">
    <property type="entry name" value="PRK05758.2-2"/>
    <property type="match status" value="1"/>
</dbReference>
<evidence type="ECO:0000256" key="1">
    <source>
        <dbReference type="ARBA" id="ARBA00004370"/>
    </source>
</evidence>
<comment type="similarity">
    <text evidence="8">Belongs to the ATPase delta chain family.</text>
</comment>
<evidence type="ECO:0000313" key="9">
    <source>
        <dbReference type="EMBL" id="MDG9698468.1"/>
    </source>
</evidence>
<dbReference type="Gene3D" id="1.10.520.20">
    <property type="entry name" value="N-terminal domain of the delta subunit of the F1F0-ATP synthase"/>
    <property type="match status" value="1"/>
</dbReference>
<proteinExistence type="inferred from homology"/>
<keyword evidence="4 8" id="KW-0406">Ion transport</keyword>
<dbReference type="HAMAP" id="MF_01416">
    <property type="entry name" value="ATP_synth_delta_bact"/>
    <property type="match status" value="1"/>
</dbReference>
<evidence type="ECO:0000256" key="8">
    <source>
        <dbReference type="HAMAP-Rule" id="MF_01416"/>
    </source>
</evidence>
<comment type="function">
    <text evidence="8">This protein is part of the stalk that links CF(0) to CF(1). It either transmits conformational changes from CF(0) to CF(1) or is implicated in proton conduction.</text>
</comment>
<keyword evidence="6 8" id="KW-0139">CF(1)</keyword>
<protein>
    <recommendedName>
        <fullName evidence="8">ATP synthase subunit delta</fullName>
    </recommendedName>
    <alternativeName>
        <fullName evidence="8">ATP synthase F(1) sector subunit delta</fullName>
    </alternativeName>
    <alternativeName>
        <fullName evidence="8">F-type ATPase subunit delta</fullName>
        <shortName evidence="8">F-ATPase subunit delta</shortName>
    </alternativeName>
</protein>
<name>A0AAW6RHQ6_9BURK</name>
<dbReference type="GO" id="GO:0046933">
    <property type="term" value="F:proton-transporting ATP synthase activity, rotational mechanism"/>
    <property type="evidence" value="ECO:0007669"/>
    <property type="project" value="UniProtKB-UniRule"/>
</dbReference>
<dbReference type="Proteomes" id="UP001237156">
    <property type="component" value="Unassembled WGS sequence"/>
</dbReference>
<dbReference type="SUPFAM" id="SSF47928">
    <property type="entry name" value="N-terminal domain of the delta subunit of the F1F0-ATP synthase"/>
    <property type="match status" value="1"/>
</dbReference>